<evidence type="ECO:0000256" key="8">
    <source>
        <dbReference type="SAM" id="Phobius"/>
    </source>
</evidence>
<evidence type="ECO:0000313" key="12">
    <source>
        <dbReference type="Proteomes" id="UP000198888"/>
    </source>
</evidence>
<evidence type="ECO:0000256" key="3">
    <source>
        <dbReference type="ARBA" id="ARBA00022475"/>
    </source>
</evidence>
<dbReference type="GO" id="GO:0008381">
    <property type="term" value="F:mechanosensitive monoatomic ion channel activity"/>
    <property type="evidence" value="ECO:0007669"/>
    <property type="project" value="InterPro"/>
</dbReference>
<evidence type="ECO:0000256" key="1">
    <source>
        <dbReference type="ARBA" id="ARBA00004651"/>
    </source>
</evidence>
<protein>
    <submittedName>
        <fullName evidence="11">Small-conductance mechanosensitive channel</fullName>
    </submittedName>
</protein>
<dbReference type="InterPro" id="IPR006685">
    <property type="entry name" value="MscS_channel_2nd"/>
</dbReference>
<keyword evidence="6 8" id="KW-0472">Membrane</keyword>
<dbReference type="SUPFAM" id="SSF82861">
    <property type="entry name" value="Mechanosensitive channel protein MscS (YggB), transmembrane region"/>
    <property type="match status" value="1"/>
</dbReference>
<evidence type="ECO:0000256" key="5">
    <source>
        <dbReference type="ARBA" id="ARBA00022989"/>
    </source>
</evidence>
<evidence type="ECO:0000256" key="7">
    <source>
        <dbReference type="SAM" id="MobiDB-lite"/>
    </source>
</evidence>
<name>A0A1H6RRV5_9EURY</name>
<dbReference type="STRING" id="1073996.SAMN05444271_10362"/>
<dbReference type="InterPro" id="IPR011066">
    <property type="entry name" value="MscS_channel_C_sf"/>
</dbReference>
<evidence type="ECO:0000259" key="10">
    <source>
        <dbReference type="Pfam" id="PF21082"/>
    </source>
</evidence>
<dbReference type="InterPro" id="IPR011014">
    <property type="entry name" value="MscS_channel_TM-2"/>
</dbReference>
<evidence type="ECO:0000313" key="11">
    <source>
        <dbReference type="EMBL" id="SEI58491.1"/>
    </source>
</evidence>
<organism evidence="11 12">
    <name type="scientific">Halohasta litchfieldiae</name>
    <dbReference type="NCBI Taxonomy" id="1073996"/>
    <lineage>
        <taxon>Archaea</taxon>
        <taxon>Methanobacteriati</taxon>
        <taxon>Methanobacteriota</taxon>
        <taxon>Stenosarchaea group</taxon>
        <taxon>Halobacteria</taxon>
        <taxon>Halobacteriales</taxon>
        <taxon>Haloferacaceae</taxon>
        <taxon>Halohasta</taxon>
    </lineage>
</organism>
<sequence length="315" mass="35506">MIRLLQSGLGQFISEMLRPSMPWFVAVLILVVGWYGAKYVARLIRPQFVKLLQRVSVAETLLGVLRAIVMVLALFAVANVFGYEPENILLSVTVLTAAIAYILAPLLGSLINGLFVLVNRPYEVGDMIELVDTDQLGYVKEITLRYTKVHTLENTTLVIPNDSIHRRDVINYSEADERSWLTLELTVTYESDLETALSRIERAGRTVDEVIDGGPSIRLGGNRYPAAPTTFVTDFGDHGVDIELRFWVFEPYHPKRARSKVYRRIKTELDETDVSIAYPRTHHVFDETSGRAAVSVDGQQPSWAEQSTPSEQRPR</sequence>
<evidence type="ECO:0000256" key="4">
    <source>
        <dbReference type="ARBA" id="ARBA00022692"/>
    </source>
</evidence>
<dbReference type="Pfam" id="PF00924">
    <property type="entry name" value="MS_channel_2nd"/>
    <property type="match status" value="1"/>
</dbReference>
<keyword evidence="3" id="KW-1003">Cell membrane</keyword>
<dbReference type="EMBL" id="FNYR01000003">
    <property type="protein sequence ID" value="SEI58491.1"/>
    <property type="molecule type" value="Genomic_DNA"/>
</dbReference>
<dbReference type="GO" id="GO:0005886">
    <property type="term" value="C:plasma membrane"/>
    <property type="evidence" value="ECO:0007669"/>
    <property type="project" value="UniProtKB-SubCell"/>
</dbReference>
<dbReference type="InterPro" id="IPR045275">
    <property type="entry name" value="MscS_archaea/bacteria_type"/>
</dbReference>
<dbReference type="InterPro" id="IPR010920">
    <property type="entry name" value="LSM_dom_sf"/>
</dbReference>
<dbReference type="SUPFAM" id="SSF82689">
    <property type="entry name" value="Mechanosensitive channel protein MscS (YggB), C-terminal domain"/>
    <property type="match status" value="1"/>
</dbReference>
<dbReference type="Gene3D" id="3.30.70.100">
    <property type="match status" value="1"/>
</dbReference>
<comment type="subcellular location">
    <subcellularLocation>
        <location evidence="1">Cell membrane</location>
        <topology evidence="1">Multi-pass membrane protein</topology>
    </subcellularLocation>
</comment>
<feature type="domain" description="Mechanosensitive ion channel MscS" evidence="9">
    <location>
        <begin position="107"/>
        <end position="173"/>
    </location>
</feature>
<dbReference type="Gene3D" id="1.10.287.1260">
    <property type="match status" value="1"/>
</dbReference>
<feature type="region of interest" description="Disordered" evidence="7">
    <location>
        <begin position="291"/>
        <end position="315"/>
    </location>
</feature>
<comment type="similarity">
    <text evidence="2">Belongs to the MscS (TC 1.A.23) family.</text>
</comment>
<feature type="transmembrane region" description="Helical" evidence="8">
    <location>
        <begin position="61"/>
        <end position="82"/>
    </location>
</feature>
<dbReference type="PANTHER" id="PTHR30221:SF1">
    <property type="entry name" value="SMALL-CONDUCTANCE MECHANOSENSITIVE CHANNEL"/>
    <property type="match status" value="1"/>
</dbReference>
<dbReference type="Proteomes" id="UP000198888">
    <property type="component" value="Unassembled WGS sequence"/>
</dbReference>
<dbReference type="PANTHER" id="PTHR30221">
    <property type="entry name" value="SMALL-CONDUCTANCE MECHANOSENSITIVE CHANNEL"/>
    <property type="match status" value="1"/>
</dbReference>
<evidence type="ECO:0000256" key="6">
    <source>
        <dbReference type="ARBA" id="ARBA00023136"/>
    </source>
</evidence>
<accession>A0A2H4Q4I8</accession>
<feature type="transmembrane region" description="Helical" evidence="8">
    <location>
        <begin position="20"/>
        <end position="41"/>
    </location>
</feature>
<feature type="domain" description="Mechanosensitive ion channel MscS C-terminal" evidence="10">
    <location>
        <begin position="183"/>
        <end position="276"/>
    </location>
</feature>
<dbReference type="InterPro" id="IPR049278">
    <property type="entry name" value="MS_channel_C"/>
</dbReference>
<accession>A0A1H6RRV5</accession>
<dbReference type="Pfam" id="PF21082">
    <property type="entry name" value="MS_channel_3rd"/>
    <property type="match status" value="1"/>
</dbReference>
<dbReference type="AlphaFoldDB" id="A0A1H6RRV5"/>
<dbReference type="Gene3D" id="2.30.30.60">
    <property type="match status" value="1"/>
</dbReference>
<proteinExistence type="inferred from homology"/>
<reference evidence="11 12" key="1">
    <citation type="submission" date="2016-10" db="EMBL/GenBank/DDBJ databases">
        <authorList>
            <person name="de Groot N.N."/>
        </authorList>
    </citation>
    <scope>NUCLEOTIDE SEQUENCE [LARGE SCALE GENOMIC DNA]</scope>
    <source>
        <strain evidence="11 12">DSM 22187</strain>
    </source>
</reference>
<dbReference type="KEGG" id="hae:halTADL_2540"/>
<dbReference type="InterPro" id="IPR023408">
    <property type="entry name" value="MscS_beta-dom_sf"/>
</dbReference>
<evidence type="ECO:0000259" key="9">
    <source>
        <dbReference type="Pfam" id="PF00924"/>
    </source>
</evidence>
<feature type="transmembrane region" description="Helical" evidence="8">
    <location>
        <begin position="88"/>
        <end position="118"/>
    </location>
</feature>
<gene>
    <name evidence="11" type="ORF">SAMN05444271_10362</name>
</gene>
<keyword evidence="12" id="KW-1185">Reference proteome</keyword>
<feature type="compositionally biased region" description="Polar residues" evidence="7">
    <location>
        <begin position="297"/>
        <end position="315"/>
    </location>
</feature>
<evidence type="ECO:0000256" key="2">
    <source>
        <dbReference type="ARBA" id="ARBA00008017"/>
    </source>
</evidence>
<keyword evidence="4 8" id="KW-0812">Transmembrane</keyword>
<keyword evidence="5 8" id="KW-1133">Transmembrane helix</keyword>
<dbReference type="SUPFAM" id="SSF50182">
    <property type="entry name" value="Sm-like ribonucleoproteins"/>
    <property type="match status" value="1"/>
</dbReference>